<comment type="caution">
    <text evidence="2">The sequence shown here is derived from an EMBL/GenBank/DDBJ whole genome shotgun (WGS) entry which is preliminary data.</text>
</comment>
<evidence type="ECO:0000256" key="1">
    <source>
        <dbReference type="SAM" id="SignalP"/>
    </source>
</evidence>
<feature type="signal peptide" evidence="1">
    <location>
        <begin position="1"/>
        <end position="19"/>
    </location>
</feature>
<keyword evidence="1" id="KW-0732">Signal</keyword>
<evidence type="ECO:0000313" key="2">
    <source>
        <dbReference type="EMBL" id="GJE87446.1"/>
    </source>
</evidence>
<protein>
    <submittedName>
        <fullName evidence="2">Uncharacterized protein</fullName>
    </submittedName>
</protein>
<evidence type="ECO:0000313" key="3">
    <source>
        <dbReference type="Proteomes" id="UP000703269"/>
    </source>
</evidence>
<keyword evidence="3" id="KW-1185">Reference proteome</keyword>
<sequence length="136" mass="14034">MQLTIAFSALLALASLAAASPAPAEAVEKRGDSYNCFAASINGANKFSAVKQLNVLLDDYQTVIANGAIATQFAGSAIAYVCNFSGVDIQADAQDVLDYDNSINDHCGSSTAGRVRLDSGLEYGRTAAGKPFCDGS</sequence>
<name>A0A9P3L9M9_9APHY</name>
<dbReference type="AlphaFoldDB" id="A0A9P3L9M9"/>
<organism evidence="2 3">
    <name type="scientific">Phanerochaete sordida</name>
    <dbReference type="NCBI Taxonomy" id="48140"/>
    <lineage>
        <taxon>Eukaryota</taxon>
        <taxon>Fungi</taxon>
        <taxon>Dikarya</taxon>
        <taxon>Basidiomycota</taxon>
        <taxon>Agaricomycotina</taxon>
        <taxon>Agaricomycetes</taxon>
        <taxon>Polyporales</taxon>
        <taxon>Phanerochaetaceae</taxon>
        <taxon>Phanerochaete</taxon>
    </lineage>
</organism>
<proteinExistence type="predicted"/>
<accession>A0A9P3L9M9</accession>
<gene>
    <name evidence="2" type="ORF">PsYK624_035290</name>
</gene>
<dbReference type="Proteomes" id="UP000703269">
    <property type="component" value="Unassembled WGS sequence"/>
</dbReference>
<reference evidence="2 3" key="1">
    <citation type="submission" date="2021-08" db="EMBL/GenBank/DDBJ databases">
        <title>Draft Genome Sequence of Phanerochaete sordida strain YK-624.</title>
        <authorList>
            <person name="Mori T."/>
            <person name="Dohra H."/>
            <person name="Suzuki T."/>
            <person name="Kawagishi H."/>
            <person name="Hirai H."/>
        </authorList>
    </citation>
    <scope>NUCLEOTIDE SEQUENCE [LARGE SCALE GENOMIC DNA]</scope>
    <source>
        <strain evidence="2 3">YK-624</strain>
    </source>
</reference>
<feature type="chain" id="PRO_5040317289" evidence="1">
    <location>
        <begin position="20"/>
        <end position="136"/>
    </location>
</feature>
<dbReference type="EMBL" id="BPQB01000006">
    <property type="protein sequence ID" value="GJE87446.1"/>
    <property type="molecule type" value="Genomic_DNA"/>
</dbReference>
<dbReference type="OrthoDB" id="3325266at2759"/>